<dbReference type="InParanoid" id="A0A0V0XLZ1"/>
<feature type="region of interest" description="Disordered" evidence="2">
    <location>
        <begin position="1"/>
        <end position="25"/>
    </location>
</feature>
<dbReference type="InterPro" id="IPR001878">
    <property type="entry name" value="Znf_CCHC"/>
</dbReference>
<keyword evidence="5" id="KW-1185">Reference proteome</keyword>
<dbReference type="OrthoDB" id="5975384at2759"/>
<reference evidence="4 5" key="1">
    <citation type="submission" date="2015-01" db="EMBL/GenBank/DDBJ databases">
        <title>Evolution of Trichinella species and genotypes.</title>
        <authorList>
            <person name="Korhonen P.K."/>
            <person name="Edoardo P."/>
            <person name="Giuseppe L.R."/>
            <person name="Gasser R.B."/>
        </authorList>
    </citation>
    <scope>NUCLEOTIDE SEQUENCE [LARGE SCALE GENOMIC DNA]</scope>
    <source>
        <strain evidence="4">ISS3</strain>
    </source>
</reference>
<dbReference type="GO" id="GO:0008270">
    <property type="term" value="F:zinc ion binding"/>
    <property type="evidence" value="ECO:0007669"/>
    <property type="project" value="UniProtKB-KW"/>
</dbReference>
<evidence type="ECO:0000256" key="1">
    <source>
        <dbReference type="PROSITE-ProRule" id="PRU00047"/>
    </source>
</evidence>
<evidence type="ECO:0000313" key="5">
    <source>
        <dbReference type="Proteomes" id="UP000054776"/>
    </source>
</evidence>
<dbReference type="PROSITE" id="PS50158">
    <property type="entry name" value="ZF_CCHC"/>
    <property type="match status" value="1"/>
</dbReference>
<keyword evidence="1" id="KW-0862">Zinc</keyword>
<gene>
    <name evidence="4" type="ORF">T01_4211</name>
</gene>
<organism evidence="4 5">
    <name type="scientific">Trichinella spiralis</name>
    <name type="common">Trichina worm</name>
    <dbReference type="NCBI Taxonomy" id="6334"/>
    <lineage>
        <taxon>Eukaryota</taxon>
        <taxon>Metazoa</taxon>
        <taxon>Ecdysozoa</taxon>
        <taxon>Nematoda</taxon>
        <taxon>Enoplea</taxon>
        <taxon>Dorylaimia</taxon>
        <taxon>Trichinellida</taxon>
        <taxon>Trichinellidae</taxon>
        <taxon>Trichinella</taxon>
    </lineage>
</organism>
<dbReference type="GO" id="GO:0019899">
    <property type="term" value="F:enzyme binding"/>
    <property type="evidence" value="ECO:0007669"/>
    <property type="project" value="UniProtKB-ARBA"/>
</dbReference>
<dbReference type="Gene3D" id="4.10.60.10">
    <property type="entry name" value="Zinc finger, CCHC-type"/>
    <property type="match status" value="1"/>
</dbReference>
<dbReference type="InterPro" id="IPR036875">
    <property type="entry name" value="Znf_CCHC_sf"/>
</dbReference>
<dbReference type="Pfam" id="PF00098">
    <property type="entry name" value="zf-CCHC"/>
    <property type="match status" value="1"/>
</dbReference>
<evidence type="ECO:0000313" key="4">
    <source>
        <dbReference type="EMBL" id="KRX88941.1"/>
    </source>
</evidence>
<evidence type="ECO:0000259" key="3">
    <source>
        <dbReference type="PROSITE" id="PS50158"/>
    </source>
</evidence>
<keyword evidence="1" id="KW-0479">Metal-binding</keyword>
<dbReference type="AlphaFoldDB" id="A0A0V0XLZ1"/>
<feature type="compositionally biased region" description="Basic residues" evidence="2">
    <location>
        <begin position="15"/>
        <end position="24"/>
    </location>
</feature>
<dbReference type="SMART" id="SM00343">
    <property type="entry name" value="ZnF_C2HC"/>
    <property type="match status" value="1"/>
</dbReference>
<dbReference type="EMBL" id="JYDH01007145">
    <property type="protein sequence ID" value="KRX88941.1"/>
    <property type="molecule type" value="Genomic_DNA"/>
</dbReference>
<evidence type="ECO:0000256" key="2">
    <source>
        <dbReference type="SAM" id="MobiDB-lite"/>
    </source>
</evidence>
<sequence length="52" mass="6005">MTDIPAAAKRATPQQRRRREKKDRRTCWTCGRTGHISRVCQASPLPDDRTPK</sequence>
<comment type="caution">
    <text evidence="4">The sequence shown here is derived from an EMBL/GenBank/DDBJ whole genome shotgun (WGS) entry which is preliminary data.</text>
</comment>
<dbReference type="SUPFAM" id="SSF57756">
    <property type="entry name" value="Retrovirus zinc finger-like domains"/>
    <property type="match status" value="1"/>
</dbReference>
<accession>A0A0V0XLZ1</accession>
<feature type="non-terminal residue" evidence="4">
    <location>
        <position position="52"/>
    </location>
</feature>
<protein>
    <recommendedName>
        <fullName evidence="3">CCHC-type domain-containing protein</fullName>
    </recommendedName>
</protein>
<keyword evidence="1" id="KW-0863">Zinc-finger</keyword>
<dbReference type="GO" id="GO:0003676">
    <property type="term" value="F:nucleic acid binding"/>
    <property type="evidence" value="ECO:0007669"/>
    <property type="project" value="InterPro"/>
</dbReference>
<name>A0A0V0XLZ1_TRISP</name>
<dbReference type="Proteomes" id="UP000054776">
    <property type="component" value="Unassembled WGS sequence"/>
</dbReference>
<feature type="domain" description="CCHC-type" evidence="3">
    <location>
        <begin position="27"/>
        <end position="40"/>
    </location>
</feature>
<proteinExistence type="predicted"/>